<evidence type="ECO:0000313" key="3">
    <source>
        <dbReference type="Proteomes" id="UP000008068"/>
    </source>
</evidence>
<feature type="signal peptide" evidence="1">
    <location>
        <begin position="1"/>
        <end position="22"/>
    </location>
</feature>
<evidence type="ECO:0000313" key="2">
    <source>
        <dbReference type="EMBL" id="EGT54867.1"/>
    </source>
</evidence>
<keyword evidence="3" id="KW-1185">Reference proteome</keyword>
<proteinExistence type="predicted"/>
<organism evidence="3">
    <name type="scientific">Caenorhabditis brenneri</name>
    <name type="common">Nematode worm</name>
    <dbReference type="NCBI Taxonomy" id="135651"/>
    <lineage>
        <taxon>Eukaryota</taxon>
        <taxon>Metazoa</taxon>
        <taxon>Ecdysozoa</taxon>
        <taxon>Nematoda</taxon>
        <taxon>Chromadorea</taxon>
        <taxon>Rhabditida</taxon>
        <taxon>Rhabditina</taxon>
        <taxon>Rhabditomorpha</taxon>
        <taxon>Rhabditoidea</taxon>
        <taxon>Rhabditidae</taxon>
        <taxon>Peloderinae</taxon>
        <taxon>Caenorhabditis</taxon>
    </lineage>
</organism>
<feature type="chain" id="PRO_5003405321" evidence="1">
    <location>
        <begin position="23"/>
        <end position="145"/>
    </location>
</feature>
<gene>
    <name evidence="2" type="ORF">CAEBREN_08609</name>
</gene>
<dbReference type="EMBL" id="GL379848">
    <property type="protein sequence ID" value="EGT54867.1"/>
    <property type="molecule type" value="Genomic_DNA"/>
</dbReference>
<dbReference type="Proteomes" id="UP000008068">
    <property type="component" value="Unassembled WGS sequence"/>
</dbReference>
<sequence>MIVPIFLLLLNVSYLSVSVGMAVGVRSTPTWIGQDSKPAAPFTEIQFEGVFTCPLNRTFCITGYIEEEDSWSSNEYMYRFPFYCTNKVSLPHNIRVNFTGGDGFYDLLLSILRTNFKQYWLQPPVLGGLCGHRKKMGTIRFRLDL</sequence>
<dbReference type="AlphaFoldDB" id="G0N7W0"/>
<dbReference type="InParanoid" id="G0N7W0"/>
<name>G0N7W0_CAEBE</name>
<dbReference type="HOGENOM" id="CLU_1788540_0_0_1"/>
<reference evidence="3" key="1">
    <citation type="submission" date="2011-07" db="EMBL/GenBank/DDBJ databases">
        <authorList>
            <consortium name="Caenorhabditis brenneri Sequencing and Analysis Consortium"/>
            <person name="Wilson R.K."/>
        </authorList>
    </citation>
    <scope>NUCLEOTIDE SEQUENCE [LARGE SCALE GENOMIC DNA]</scope>
    <source>
        <strain evidence="3">PB2801</strain>
    </source>
</reference>
<protein>
    <submittedName>
        <fullName evidence="2">Uncharacterized protein</fullName>
    </submittedName>
</protein>
<evidence type="ECO:0000256" key="1">
    <source>
        <dbReference type="SAM" id="SignalP"/>
    </source>
</evidence>
<accession>G0N7W0</accession>
<keyword evidence="1" id="KW-0732">Signal</keyword>